<feature type="binding site" evidence="4">
    <location>
        <position position="2"/>
    </location>
    <ligand>
        <name>Ni(2+)</name>
        <dbReference type="ChEBI" id="CHEBI:49786"/>
    </ligand>
</feature>
<protein>
    <recommendedName>
        <fullName evidence="4">Hydrogenase maturation factor HypA</fullName>
    </recommendedName>
</protein>
<keyword evidence="2 4" id="KW-0479">Metal-binding</keyword>
<evidence type="ECO:0000256" key="1">
    <source>
        <dbReference type="ARBA" id="ARBA00022596"/>
    </source>
</evidence>
<keyword evidence="1 4" id="KW-0533">Nickel</keyword>
<feature type="binding site" evidence="4">
    <location>
        <position position="92"/>
    </location>
    <ligand>
        <name>Zn(2+)</name>
        <dbReference type="ChEBI" id="CHEBI:29105"/>
    </ligand>
</feature>
<proteinExistence type="inferred from homology"/>
<dbReference type="PANTHER" id="PTHR34535">
    <property type="entry name" value="HYDROGENASE MATURATION FACTOR HYPA"/>
    <property type="match status" value="1"/>
</dbReference>
<feature type="binding site" evidence="4">
    <location>
        <position position="73"/>
    </location>
    <ligand>
        <name>Zn(2+)</name>
        <dbReference type="ChEBI" id="CHEBI:29105"/>
    </ligand>
</feature>
<dbReference type="Proteomes" id="UP001320148">
    <property type="component" value="Chromosome"/>
</dbReference>
<evidence type="ECO:0000313" key="6">
    <source>
        <dbReference type="Proteomes" id="UP001320148"/>
    </source>
</evidence>
<feature type="binding site" evidence="4">
    <location>
        <position position="89"/>
    </location>
    <ligand>
        <name>Zn(2+)</name>
        <dbReference type="ChEBI" id="CHEBI:29105"/>
    </ligand>
</feature>
<dbReference type="Gene3D" id="3.30.2320.80">
    <property type="match status" value="1"/>
</dbReference>
<dbReference type="Pfam" id="PF01155">
    <property type="entry name" value="HypA"/>
    <property type="match status" value="1"/>
</dbReference>
<dbReference type="RefSeq" id="WP_236891426.1">
    <property type="nucleotide sequence ID" value="NZ_AP024488.1"/>
</dbReference>
<comment type="similarity">
    <text evidence="4">Belongs to the HypA/HybF family.</text>
</comment>
<dbReference type="PIRSF" id="PIRSF004761">
    <property type="entry name" value="Hydrgn_mat_HypA"/>
    <property type="match status" value="1"/>
</dbReference>
<evidence type="ECO:0000256" key="3">
    <source>
        <dbReference type="ARBA" id="ARBA00022833"/>
    </source>
</evidence>
<gene>
    <name evidence="4 5" type="primary">hypA</name>
    <name evidence="5" type="ORF">DSLASN_07790</name>
</gene>
<keyword evidence="6" id="KW-1185">Reference proteome</keyword>
<dbReference type="PANTHER" id="PTHR34535:SF3">
    <property type="entry name" value="HYDROGENASE MATURATION FACTOR HYPA"/>
    <property type="match status" value="1"/>
</dbReference>
<dbReference type="InterPro" id="IPR000688">
    <property type="entry name" value="HypA/HybF"/>
</dbReference>
<feature type="binding site" evidence="4">
    <location>
        <position position="76"/>
    </location>
    <ligand>
        <name>Zn(2+)</name>
        <dbReference type="ChEBI" id="CHEBI:29105"/>
    </ligand>
</feature>
<sequence length="113" mass="12402">MHELGVVIKVVKNVEDFARKNGVTNIETLVLQIGALASVIPRFVENCYPMAVKGTMLEDTRLKIEVLPANARCRACETVFNALKHKSVCPHCSGGNPEMISGNEFMIKEIVAC</sequence>
<reference evidence="5 6" key="1">
    <citation type="submission" date="2021-02" db="EMBL/GenBank/DDBJ databases">
        <title>Complete genome of Desulfoluna sp. strain ASN36.</title>
        <authorList>
            <person name="Takahashi A."/>
            <person name="Kojima H."/>
            <person name="Fukui M."/>
        </authorList>
    </citation>
    <scope>NUCLEOTIDE SEQUENCE [LARGE SCALE GENOMIC DNA]</scope>
    <source>
        <strain evidence="5 6">ASN36</strain>
    </source>
</reference>
<evidence type="ECO:0000256" key="2">
    <source>
        <dbReference type="ARBA" id="ARBA00022723"/>
    </source>
</evidence>
<dbReference type="EMBL" id="AP024488">
    <property type="protein sequence ID" value="BCS95147.1"/>
    <property type="molecule type" value="Genomic_DNA"/>
</dbReference>
<keyword evidence="3 4" id="KW-0862">Zinc</keyword>
<organism evidence="5 6">
    <name type="scientific">Desulfoluna limicola</name>
    <dbReference type="NCBI Taxonomy" id="2810562"/>
    <lineage>
        <taxon>Bacteria</taxon>
        <taxon>Pseudomonadati</taxon>
        <taxon>Thermodesulfobacteriota</taxon>
        <taxon>Desulfobacteria</taxon>
        <taxon>Desulfobacterales</taxon>
        <taxon>Desulfolunaceae</taxon>
        <taxon>Desulfoluna</taxon>
    </lineage>
</organism>
<comment type="function">
    <text evidence="4">Involved in the maturation of [NiFe] hydrogenases. Required for nickel insertion into the metal center of the hydrogenase.</text>
</comment>
<accession>A0ABM7PC75</accession>
<dbReference type="HAMAP" id="MF_00213">
    <property type="entry name" value="HypA_HybF"/>
    <property type="match status" value="1"/>
</dbReference>
<evidence type="ECO:0000256" key="4">
    <source>
        <dbReference type="HAMAP-Rule" id="MF_00213"/>
    </source>
</evidence>
<name>A0ABM7PC75_9BACT</name>
<evidence type="ECO:0000313" key="5">
    <source>
        <dbReference type="EMBL" id="BCS95147.1"/>
    </source>
</evidence>